<comment type="caution">
    <text evidence="1">The sequence shown here is derived from an EMBL/GenBank/DDBJ whole genome shotgun (WGS) entry which is preliminary data.</text>
</comment>
<dbReference type="AlphaFoldDB" id="S1NGE9"/>
<dbReference type="Proteomes" id="UP000014127">
    <property type="component" value="Unassembled WGS sequence"/>
</dbReference>
<name>S1NGE9_9ENTE</name>
<dbReference type="EMBL" id="AHYR01000004">
    <property type="protein sequence ID" value="EOT42766.1"/>
    <property type="molecule type" value="Genomic_DNA"/>
</dbReference>
<organism evidence="1 2">
    <name type="scientific">Enterococcus dispar ATCC 51266</name>
    <dbReference type="NCBI Taxonomy" id="1139219"/>
    <lineage>
        <taxon>Bacteria</taxon>
        <taxon>Bacillati</taxon>
        <taxon>Bacillota</taxon>
        <taxon>Bacilli</taxon>
        <taxon>Lactobacillales</taxon>
        <taxon>Enterococcaceae</taxon>
        <taxon>Enterococcus</taxon>
    </lineage>
</organism>
<reference evidence="1 2" key="1">
    <citation type="submission" date="2013-03" db="EMBL/GenBank/DDBJ databases">
        <title>The Genome Sequence of Enterococcus dispar ATCC_51266 (Illumina only assembly).</title>
        <authorList>
            <consortium name="The Broad Institute Genomics Platform"/>
            <consortium name="The Broad Institute Genome Sequencing Center for Infectious Disease"/>
            <person name="Earl A."/>
            <person name="Russ C."/>
            <person name="Gilmore M."/>
            <person name="Surin D."/>
            <person name="Walker B."/>
            <person name="Young S."/>
            <person name="Zeng Q."/>
            <person name="Gargeya S."/>
            <person name="Fitzgerald M."/>
            <person name="Haas B."/>
            <person name="Abouelleil A."/>
            <person name="Allen A.W."/>
            <person name="Alvarado L."/>
            <person name="Arachchi H.M."/>
            <person name="Berlin A.M."/>
            <person name="Chapman S.B."/>
            <person name="Gainer-Dewar J."/>
            <person name="Goldberg J."/>
            <person name="Griggs A."/>
            <person name="Gujja S."/>
            <person name="Hansen M."/>
            <person name="Howarth C."/>
            <person name="Imamovic A."/>
            <person name="Ireland A."/>
            <person name="Larimer J."/>
            <person name="McCowan C."/>
            <person name="Murphy C."/>
            <person name="Pearson M."/>
            <person name="Poon T.W."/>
            <person name="Priest M."/>
            <person name="Roberts A."/>
            <person name="Saif S."/>
            <person name="Shea T."/>
            <person name="Sisk P."/>
            <person name="Sykes S."/>
            <person name="Wortman J."/>
            <person name="Nusbaum C."/>
            <person name="Birren B."/>
        </authorList>
    </citation>
    <scope>NUCLEOTIDE SEQUENCE [LARGE SCALE GENOMIC DNA]</scope>
    <source>
        <strain evidence="1 2">ATCC 51266</strain>
    </source>
</reference>
<evidence type="ECO:0000313" key="1">
    <source>
        <dbReference type="EMBL" id="EOT42766.1"/>
    </source>
</evidence>
<keyword evidence="2" id="KW-1185">Reference proteome</keyword>
<dbReference type="RefSeq" id="WP_016172305.1">
    <property type="nucleotide sequence ID" value="NZ_ASWK01000001.1"/>
</dbReference>
<dbReference type="HOGENOM" id="CLU_2616448_0_0_9"/>
<evidence type="ECO:0000313" key="2">
    <source>
        <dbReference type="Proteomes" id="UP000014127"/>
    </source>
</evidence>
<protein>
    <submittedName>
        <fullName evidence="1">Uncharacterized protein</fullName>
    </submittedName>
</protein>
<gene>
    <name evidence="1" type="ORF">OMK_01127</name>
</gene>
<dbReference type="OrthoDB" id="9790710at2"/>
<accession>S1NGE9</accession>
<sequence length="78" mass="9376">MKVWAIFSIENEYNQPENNLVRLYKEKPTIRQLNAWWCEYVDEGYDKQELLKQLVSGDSVRFNPYGAEYRIEEVEVAE</sequence>
<proteinExistence type="predicted"/>